<sequence>MLAEASARAGYSLWMYGSILSTLQASLIRVRGKLVVRSQPKVQLSGPIMFNFPTDGGKKPPQSVTVTFNPDLSPDRPKASSLFLRARLTVNLSPNHRQGPQIHVYLDLRRRQNRKKGEGFPRSQIRIASPQQGDLRLLGPSSGQGACGGALTRKRRVLADLRADSLSTVPPTPFRYARVWQIEIDSFSCDCELAVLEPLFSVITKAWGLLTVARDPIERRVLTPGLTLPADLTRFNFATCALCNKGWPR</sequence>
<protein>
    <submittedName>
        <fullName evidence="1">Uncharacterized protein</fullName>
    </submittedName>
</protein>
<gene>
    <name evidence="1" type="ORF">PoB_007034300</name>
</gene>
<evidence type="ECO:0000313" key="1">
    <source>
        <dbReference type="EMBL" id="GFO43838.1"/>
    </source>
</evidence>
<reference evidence="1 2" key="1">
    <citation type="journal article" date="2021" name="Elife">
        <title>Chloroplast acquisition without the gene transfer in kleptoplastic sea slugs, Plakobranchus ocellatus.</title>
        <authorList>
            <person name="Maeda T."/>
            <person name="Takahashi S."/>
            <person name="Yoshida T."/>
            <person name="Shimamura S."/>
            <person name="Takaki Y."/>
            <person name="Nagai Y."/>
            <person name="Toyoda A."/>
            <person name="Suzuki Y."/>
            <person name="Arimoto A."/>
            <person name="Ishii H."/>
            <person name="Satoh N."/>
            <person name="Nishiyama T."/>
            <person name="Hasebe M."/>
            <person name="Maruyama T."/>
            <person name="Minagawa J."/>
            <person name="Obokata J."/>
            <person name="Shigenobu S."/>
        </authorList>
    </citation>
    <scope>NUCLEOTIDE SEQUENCE [LARGE SCALE GENOMIC DNA]</scope>
</reference>
<organism evidence="1 2">
    <name type="scientific">Plakobranchus ocellatus</name>
    <dbReference type="NCBI Taxonomy" id="259542"/>
    <lineage>
        <taxon>Eukaryota</taxon>
        <taxon>Metazoa</taxon>
        <taxon>Spiralia</taxon>
        <taxon>Lophotrochozoa</taxon>
        <taxon>Mollusca</taxon>
        <taxon>Gastropoda</taxon>
        <taxon>Heterobranchia</taxon>
        <taxon>Euthyneura</taxon>
        <taxon>Panpulmonata</taxon>
        <taxon>Sacoglossa</taxon>
        <taxon>Placobranchoidea</taxon>
        <taxon>Plakobranchidae</taxon>
        <taxon>Plakobranchus</taxon>
    </lineage>
</organism>
<keyword evidence="2" id="KW-1185">Reference proteome</keyword>
<accession>A0AAV4DIG6</accession>
<dbReference type="Proteomes" id="UP000735302">
    <property type="component" value="Unassembled WGS sequence"/>
</dbReference>
<dbReference type="AlphaFoldDB" id="A0AAV4DIG6"/>
<comment type="caution">
    <text evidence="1">The sequence shown here is derived from an EMBL/GenBank/DDBJ whole genome shotgun (WGS) entry which is preliminary data.</text>
</comment>
<proteinExistence type="predicted"/>
<name>A0AAV4DIG6_9GAST</name>
<evidence type="ECO:0000313" key="2">
    <source>
        <dbReference type="Proteomes" id="UP000735302"/>
    </source>
</evidence>
<dbReference type="EMBL" id="BLXT01007928">
    <property type="protein sequence ID" value="GFO43838.1"/>
    <property type="molecule type" value="Genomic_DNA"/>
</dbReference>